<proteinExistence type="predicted"/>
<name>A0A1R4F1B4_BREDI</name>
<accession>A0A1R4F1B4</accession>
<dbReference type="RefSeq" id="WP_087139062.1">
    <property type="nucleotide sequence ID" value="NZ_FUIE01000015.1"/>
</dbReference>
<sequence>MAVVQSTYASDIPVGYPGMVANGETSNRISRTCEDAAGIPFGAPVWRGAGDRGCTATVGTAANFLGFAIADHGVQALPGGVAADIYPRYASVGILTGGVIWVTATGANVDGAAVTIGTGAGAADAIGDTAADATHIATGGWVFDDTTTATGLARIAKR</sequence>
<reference evidence="1 2" key="1">
    <citation type="submission" date="2017-02" db="EMBL/GenBank/DDBJ databases">
        <authorList>
            <person name="Peterson S.W."/>
        </authorList>
    </citation>
    <scope>NUCLEOTIDE SEQUENCE [LARGE SCALE GENOMIC DNA]</scope>
    <source>
        <strain evidence="1 2">3F5N</strain>
    </source>
</reference>
<dbReference type="InterPro" id="IPR054438">
    <property type="entry name" value="Struct_cement_gp24/gp6"/>
</dbReference>
<dbReference type="AlphaFoldDB" id="A0A1R4F1B4"/>
<protein>
    <submittedName>
        <fullName evidence="1">Mlr8007 protein</fullName>
    </submittedName>
</protein>
<dbReference type="EMBL" id="FUIE01000015">
    <property type="protein sequence ID" value="SJM49622.1"/>
    <property type="molecule type" value="Genomic_DNA"/>
</dbReference>
<dbReference type="Pfam" id="PF22758">
    <property type="entry name" value="Phage_cement"/>
    <property type="match status" value="1"/>
</dbReference>
<evidence type="ECO:0000313" key="2">
    <source>
        <dbReference type="Proteomes" id="UP000195766"/>
    </source>
</evidence>
<organism evidence="1 2">
    <name type="scientific">Brevundimonas diminuta 3F5N</name>
    <dbReference type="NCBI Taxonomy" id="1255603"/>
    <lineage>
        <taxon>Bacteria</taxon>
        <taxon>Pseudomonadati</taxon>
        <taxon>Pseudomonadota</taxon>
        <taxon>Alphaproteobacteria</taxon>
        <taxon>Caulobacterales</taxon>
        <taxon>Caulobacteraceae</taxon>
        <taxon>Brevundimonas</taxon>
    </lineage>
</organism>
<evidence type="ECO:0000313" key="1">
    <source>
        <dbReference type="EMBL" id="SJM49622.1"/>
    </source>
</evidence>
<gene>
    <name evidence="1" type="ORF">FM111_01935</name>
</gene>
<dbReference type="OrthoDB" id="7570830at2"/>
<dbReference type="Proteomes" id="UP000195766">
    <property type="component" value="Unassembled WGS sequence"/>
</dbReference>